<dbReference type="AlphaFoldDB" id="A0A2A2WSF5"/>
<accession>A0A2A2WSF5</accession>
<dbReference type="RefSeq" id="WP_095717549.1">
    <property type="nucleotide sequence ID" value="NZ_NTGA01000008.1"/>
</dbReference>
<feature type="transmembrane region" description="Helical" evidence="1">
    <location>
        <begin position="197"/>
        <end position="215"/>
    </location>
</feature>
<dbReference type="Proteomes" id="UP000218810">
    <property type="component" value="Unassembled WGS sequence"/>
</dbReference>
<evidence type="ECO:0000313" key="2">
    <source>
        <dbReference type="EMBL" id="PAY24130.1"/>
    </source>
</evidence>
<feature type="transmembrane region" description="Helical" evidence="1">
    <location>
        <begin position="39"/>
        <end position="58"/>
    </location>
</feature>
<evidence type="ECO:0000256" key="1">
    <source>
        <dbReference type="SAM" id="Phobius"/>
    </source>
</evidence>
<comment type="caution">
    <text evidence="2">The sequence shown here is derived from an EMBL/GenBank/DDBJ whole genome shotgun (WGS) entry which is preliminary data.</text>
</comment>
<sequence>MSFDTFDFRARTLPVVIAFVPVYVCAMLIAIEVPAAETWWNLLPIPVALALSALVTHLGRDAGKGVEKALWENWGGPPTTQMLRWAGAENPITQQDLHESLQAIVGTNITLPTSDQEKEDPTRADHIYEAAVRTLIARTGDKEKYPKLKNDLIGYCFRRNVYGLRTFAIAVAGFLVIGSIVAIVALPSTPVDVGPTIPIVTLLIALVWIVLYAAWFTSNWVRRAADAYADELSKRALEART</sequence>
<feature type="transmembrane region" description="Helical" evidence="1">
    <location>
        <begin position="167"/>
        <end position="185"/>
    </location>
</feature>
<keyword evidence="3" id="KW-1185">Reference proteome</keyword>
<feature type="transmembrane region" description="Helical" evidence="1">
    <location>
        <begin position="12"/>
        <end position="33"/>
    </location>
</feature>
<reference evidence="3" key="1">
    <citation type="submission" date="2017-09" db="EMBL/GenBank/DDBJ databases">
        <authorList>
            <person name="Zhang Y."/>
            <person name="Huang X."/>
            <person name="Liu J."/>
            <person name="Lu L."/>
            <person name="Peng K."/>
        </authorList>
    </citation>
    <scope>NUCLEOTIDE SEQUENCE [LARGE SCALE GENOMIC DNA]</scope>
    <source>
        <strain evidence="3">S-XJ-1</strain>
    </source>
</reference>
<protein>
    <submittedName>
        <fullName evidence="2">Uncharacterized protein</fullName>
    </submittedName>
</protein>
<keyword evidence="1" id="KW-1133">Transmembrane helix</keyword>
<evidence type="ECO:0000313" key="3">
    <source>
        <dbReference type="Proteomes" id="UP000218810"/>
    </source>
</evidence>
<dbReference type="EMBL" id="NTGA01000008">
    <property type="protein sequence ID" value="PAY24130.1"/>
    <property type="molecule type" value="Genomic_DNA"/>
</dbReference>
<keyword evidence="1" id="KW-0472">Membrane</keyword>
<proteinExistence type="predicted"/>
<dbReference type="OrthoDB" id="2083198at2"/>
<organism evidence="2 3">
    <name type="scientific">Dietzia natronolimnaea</name>
    <dbReference type="NCBI Taxonomy" id="161920"/>
    <lineage>
        <taxon>Bacteria</taxon>
        <taxon>Bacillati</taxon>
        <taxon>Actinomycetota</taxon>
        <taxon>Actinomycetes</taxon>
        <taxon>Mycobacteriales</taxon>
        <taxon>Dietziaceae</taxon>
        <taxon>Dietzia</taxon>
    </lineage>
</organism>
<name>A0A2A2WSF5_9ACTN</name>
<keyword evidence="1" id="KW-0812">Transmembrane</keyword>
<gene>
    <name evidence="2" type="ORF">CEY15_04820</name>
</gene>